<dbReference type="AlphaFoldDB" id="A0A0G8AZ25"/>
<dbReference type="STRING" id="431041.FLM9_1148"/>
<dbReference type="Gene3D" id="3.40.50.300">
    <property type="entry name" value="P-loop containing nucleotide triphosphate hydrolases"/>
    <property type="match status" value="1"/>
</dbReference>
<name>A0A0G8AZ25_9SYNE</name>
<organism evidence="1 2">
    <name type="scientific">Candidatus Synechococcus spongiarum 15L</name>
    <dbReference type="NCBI Taxonomy" id="1608419"/>
    <lineage>
        <taxon>Bacteria</taxon>
        <taxon>Bacillati</taxon>
        <taxon>Cyanobacteriota</taxon>
        <taxon>Cyanophyceae</taxon>
        <taxon>Synechococcales</taxon>
        <taxon>Synechococcaceae</taxon>
        <taxon>Synechococcus</taxon>
    </lineage>
</organism>
<reference evidence="1 2" key="1">
    <citation type="submission" date="2015-02" db="EMBL/GenBank/DDBJ databases">
        <authorList>
            <person name="Slaby B."/>
            <person name="Hentschel U."/>
        </authorList>
    </citation>
    <scope>NUCLEOTIDE SEQUENCE [LARGE SCALE GENOMIC DNA]</scope>
    <source>
        <strain evidence="1">15L</strain>
    </source>
</reference>
<dbReference type="SUPFAM" id="SSF52540">
    <property type="entry name" value="P-loop containing nucleoside triphosphate hydrolases"/>
    <property type="match status" value="1"/>
</dbReference>
<evidence type="ECO:0000313" key="1">
    <source>
        <dbReference type="EMBL" id="KKZ14637.1"/>
    </source>
</evidence>
<protein>
    <recommendedName>
        <fullName evidence="3">Glycerate kinase</fullName>
    </recommendedName>
</protein>
<evidence type="ECO:0000313" key="2">
    <source>
        <dbReference type="Proteomes" id="UP000035037"/>
    </source>
</evidence>
<proteinExistence type="predicted"/>
<dbReference type="Proteomes" id="UP000035037">
    <property type="component" value="Unassembled WGS sequence"/>
</dbReference>
<gene>
    <name evidence="1" type="ORF">TQ37_00575</name>
</gene>
<reference evidence="1 2" key="2">
    <citation type="submission" date="2015-05" db="EMBL/GenBank/DDBJ databases">
        <title>Lifestyle Evolution in Cyanobacterial Symbionts of Sponges.</title>
        <authorList>
            <person name="Burgsdorf I."/>
            <person name="Slaby B.M."/>
            <person name="Handley K.M."/>
            <person name="Haber M."/>
            <person name="Blom J."/>
            <person name="Marshall C.W."/>
            <person name="Gilbert J.A."/>
            <person name="Hentschel U."/>
            <person name="Steindler L."/>
        </authorList>
    </citation>
    <scope>NUCLEOTIDE SEQUENCE [LARGE SCALE GENOMIC DNA]</scope>
    <source>
        <strain evidence="1">15L</strain>
    </source>
</reference>
<dbReference type="PATRIC" id="fig|1608419.3.peg.2304"/>
<evidence type="ECO:0008006" key="3">
    <source>
        <dbReference type="Google" id="ProtNLM"/>
    </source>
</evidence>
<dbReference type="InterPro" id="IPR027417">
    <property type="entry name" value="P-loop_NTPase"/>
</dbReference>
<sequence length="373" mass="40834">MSTSWFISCPGPLFRVDGDLDLRAVLTMPAQRSRLVHQLARQDGWRTLLDLDKETVTTWLDRQLDVLGTTTVVEALAAIPHHPVVLWGLWVPMVHLMERLQRTTPRPRMGLAGVPGTGKTTLGQAMAVLGQAYGFSPIVASIDDYYLPLPIRAAAMAANPFAIDRGPPGSHDLQWLNRSLDDFAAHGHCSVPRFDKGLASGRGDRSGSVEHRGDFFLLEGWMVGARPFQAGPDDPYPGASAAEQAWCARCSSLLADYTSTWKRLHGLVLVIPQQWRHSLRWRIQAEARQRRSGKGALSGMQLERLLRCFWASVPPHRALQPDRIPVDGGPPVMMTATLDGRRRVIAVGPPGAVNWPAPAQMSSASPSSVSSMG</sequence>
<accession>A0A0G8AZ25</accession>
<dbReference type="EMBL" id="JYFQ01000008">
    <property type="protein sequence ID" value="KKZ14637.1"/>
    <property type="molecule type" value="Genomic_DNA"/>
</dbReference>
<comment type="caution">
    <text evidence="1">The sequence shown here is derived from an EMBL/GenBank/DDBJ whole genome shotgun (WGS) entry which is preliminary data.</text>
</comment>